<dbReference type="Pfam" id="PF00535">
    <property type="entry name" value="Glycos_transf_2"/>
    <property type="match status" value="1"/>
</dbReference>
<evidence type="ECO:0000256" key="6">
    <source>
        <dbReference type="ARBA" id="ARBA00022968"/>
    </source>
</evidence>
<dbReference type="PROSITE" id="PS50231">
    <property type="entry name" value="RICIN_B_LECTIN"/>
    <property type="match status" value="1"/>
</dbReference>
<dbReference type="GO" id="GO:0004653">
    <property type="term" value="F:polypeptide N-acetylgalactosaminyltransferase activity"/>
    <property type="evidence" value="ECO:0007669"/>
    <property type="project" value="TreeGrafter"/>
</dbReference>
<keyword evidence="4 13" id="KW-0812">Transmembrane</keyword>
<evidence type="ECO:0000256" key="5">
    <source>
        <dbReference type="ARBA" id="ARBA00022734"/>
    </source>
</evidence>
<keyword evidence="6" id="KW-0735">Signal-anchor</keyword>
<dbReference type="Proteomes" id="UP000235965">
    <property type="component" value="Unassembled WGS sequence"/>
</dbReference>
<keyword evidence="12 13" id="KW-0464">Manganese</keyword>
<comment type="pathway">
    <text evidence="13">Protein modification; protein glycosylation.</text>
</comment>
<evidence type="ECO:0000256" key="9">
    <source>
        <dbReference type="ARBA" id="ARBA00023136"/>
    </source>
</evidence>
<evidence type="ECO:0000313" key="15">
    <source>
        <dbReference type="EMBL" id="PNF43405.1"/>
    </source>
</evidence>
<dbReference type="InterPro" id="IPR001173">
    <property type="entry name" value="Glyco_trans_2-like"/>
</dbReference>
<dbReference type="GO" id="GO:0008593">
    <property type="term" value="P:regulation of Notch signaling pathway"/>
    <property type="evidence" value="ECO:0007669"/>
    <property type="project" value="TreeGrafter"/>
</dbReference>
<dbReference type="FunFam" id="3.90.550.10:FF:000053">
    <property type="entry name" value="Polypeptide N-acetylgalactosaminyltransferase"/>
    <property type="match status" value="1"/>
</dbReference>
<dbReference type="InterPro" id="IPR000772">
    <property type="entry name" value="Ricin_B_lectin"/>
</dbReference>
<dbReference type="InParanoid" id="A0A2J7RRG8"/>
<evidence type="ECO:0000256" key="10">
    <source>
        <dbReference type="ARBA" id="ARBA00023157"/>
    </source>
</evidence>
<dbReference type="UniPathway" id="UPA00378"/>
<feature type="domain" description="Ricin B lectin" evidence="14">
    <location>
        <begin position="550"/>
        <end position="672"/>
    </location>
</feature>
<proteinExistence type="inferred from homology"/>
<dbReference type="GO" id="GO:0030246">
    <property type="term" value="F:carbohydrate binding"/>
    <property type="evidence" value="ECO:0007669"/>
    <property type="project" value="UniProtKB-KW"/>
</dbReference>
<keyword evidence="13 15" id="KW-0808">Transferase</keyword>
<keyword evidence="5 13" id="KW-0430">Lectin</keyword>
<dbReference type="GO" id="GO:0005112">
    <property type="term" value="F:Notch binding"/>
    <property type="evidence" value="ECO:0007669"/>
    <property type="project" value="TreeGrafter"/>
</dbReference>
<keyword evidence="11" id="KW-0325">Glycoprotein</keyword>
<evidence type="ECO:0000256" key="8">
    <source>
        <dbReference type="ARBA" id="ARBA00023034"/>
    </source>
</evidence>
<name>A0A2J7RRG8_9NEOP</name>
<evidence type="ECO:0000256" key="13">
    <source>
        <dbReference type="RuleBase" id="RU361242"/>
    </source>
</evidence>
<dbReference type="EC" id="2.4.1.-" evidence="13"/>
<evidence type="ECO:0000256" key="2">
    <source>
        <dbReference type="ARBA" id="ARBA00004323"/>
    </source>
</evidence>
<dbReference type="STRING" id="105785.A0A2J7RRG8"/>
<evidence type="ECO:0000256" key="12">
    <source>
        <dbReference type="ARBA" id="ARBA00023211"/>
    </source>
</evidence>
<dbReference type="AlphaFoldDB" id="A0A2J7RRG8"/>
<dbReference type="FunCoup" id="A0A2J7RRG8">
    <property type="interactions" value="285"/>
</dbReference>
<evidence type="ECO:0000313" key="16">
    <source>
        <dbReference type="Proteomes" id="UP000235965"/>
    </source>
</evidence>
<comment type="subcellular location">
    <subcellularLocation>
        <location evidence="2 13">Golgi apparatus membrane</location>
        <topology evidence="2 13">Single-pass type II membrane protein</topology>
    </subcellularLocation>
</comment>
<dbReference type="InterPro" id="IPR029044">
    <property type="entry name" value="Nucleotide-diphossugar_trans"/>
</dbReference>
<gene>
    <name evidence="15" type="ORF">B7P43_G13449</name>
</gene>
<dbReference type="Pfam" id="PF00652">
    <property type="entry name" value="Ricin_B_lectin"/>
    <property type="match status" value="1"/>
</dbReference>
<keyword evidence="8 13" id="KW-0333">Golgi apparatus</keyword>
<protein>
    <recommendedName>
        <fullName evidence="13">Polypeptide N-acetylgalactosaminyltransferase</fullName>
        <ecNumber evidence="13">2.4.1.-</ecNumber>
    </recommendedName>
    <alternativeName>
        <fullName evidence="13">Protein-UDP acetylgalactosaminyltransferase</fullName>
    </alternativeName>
</protein>
<sequence length="674" mass="76657">MKNVCVKVKQVDGGVRMAVVTRYNSFLLGIAFASITWAVSLYLYSVITQESSAKLATTSKAPFIDVSTPNSENNINFDLQNQHNISADAFFLEAPSDKKSNHKVYHIAGNDIDIPLEPKAEGKSVHSLKNGHYWNGYKNSDTLIHKLQPKTLKPHIDEVGMVKTVEDQALKMEGYKVHAFNVLVSRELSYNRDIPDTRHHLCKKQKYSAQLPAASVVICFYNEDYNTLLRTVHSILNRTPHTFLHEILLVDDNSDIGGLHASVQAYIAANLTSKVTLIATTRREGLIRARMFGARKATGQVLVFLDSHIEVNRDWLQPLLARIVVSHSAVAVPIIDIINADTFDYSASPLVRGGFNWGLHFKWENLPTGTLAIEEDFVKPIRTPTMAGGLFAIDKSYFEEIGEYDSGMNIWGGENLELSFRVWMCGGKLELVPCSRVGHVFRRRRPYGSPTGEDTMTRNSLRVANVWLDEYKDYFFKIRPDARNVPYGDVSERKRLRERLKCQSFKWYLDNIYPELTLPTDSEQRLKKKWDALEPQKYQPWHSRRRNYVSQFQLRLSNTSLCLTSEKDTKTKGSLLILKSCLRMKNQIWFETDRSEFVLATLLCLDASETFPKLGKCHEMGGDQEWKHRGTNETPVYNMAAGTCLTAQRAVSGEYAVMELCSLSANNKWDFVVT</sequence>
<dbReference type="EMBL" id="NEVH01000607">
    <property type="protein sequence ID" value="PNF43405.1"/>
    <property type="molecule type" value="Genomic_DNA"/>
</dbReference>
<feature type="transmembrane region" description="Helical" evidence="13">
    <location>
        <begin position="26"/>
        <end position="44"/>
    </location>
</feature>
<dbReference type="OrthoDB" id="9982049at2759"/>
<evidence type="ECO:0000256" key="1">
    <source>
        <dbReference type="ARBA" id="ARBA00001936"/>
    </source>
</evidence>
<evidence type="ECO:0000256" key="11">
    <source>
        <dbReference type="ARBA" id="ARBA00023180"/>
    </source>
</evidence>
<keyword evidence="10 13" id="KW-1015">Disulfide bond</keyword>
<comment type="cofactor">
    <cofactor evidence="1 13">
        <name>Mn(2+)</name>
        <dbReference type="ChEBI" id="CHEBI:29035"/>
    </cofactor>
</comment>
<dbReference type="CDD" id="cd23440">
    <property type="entry name" value="beta-trefoil_Ricin_GALNT11"/>
    <property type="match status" value="1"/>
</dbReference>
<comment type="caution">
    <text evidence="15">The sequence shown here is derived from an EMBL/GenBank/DDBJ whole genome shotgun (WGS) entry which is preliminary data.</text>
</comment>
<dbReference type="InterPro" id="IPR035992">
    <property type="entry name" value="Ricin_B-like_lectins"/>
</dbReference>
<dbReference type="PANTHER" id="PTHR11675:SF63">
    <property type="entry name" value="POLYPEPTIDE N-ACETYLGALACTOSAMINYLTRANSFERASE"/>
    <property type="match status" value="1"/>
</dbReference>
<dbReference type="PANTHER" id="PTHR11675">
    <property type="entry name" value="N-ACETYLGALACTOSAMINYLTRANSFERASE"/>
    <property type="match status" value="1"/>
</dbReference>
<dbReference type="GO" id="GO:0000139">
    <property type="term" value="C:Golgi membrane"/>
    <property type="evidence" value="ECO:0007669"/>
    <property type="project" value="UniProtKB-SubCell"/>
</dbReference>
<dbReference type="InterPro" id="IPR045885">
    <property type="entry name" value="GalNAc-T"/>
</dbReference>
<keyword evidence="16" id="KW-1185">Reference proteome</keyword>
<dbReference type="SMART" id="SM00458">
    <property type="entry name" value="RICIN"/>
    <property type="match status" value="1"/>
</dbReference>
<comment type="similarity">
    <text evidence="3 13">Belongs to the glycosyltransferase 2 family. GalNAc-T subfamily.</text>
</comment>
<reference evidence="15 16" key="1">
    <citation type="submission" date="2017-12" db="EMBL/GenBank/DDBJ databases">
        <title>Hemimetabolous genomes reveal molecular basis of termite eusociality.</title>
        <authorList>
            <person name="Harrison M.C."/>
            <person name="Jongepier E."/>
            <person name="Robertson H.M."/>
            <person name="Arning N."/>
            <person name="Bitard-Feildel T."/>
            <person name="Chao H."/>
            <person name="Childers C.P."/>
            <person name="Dinh H."/>
            <person name="Doddapaneni H."/>
            <person name="Dugan S."/>
            <person name="Gowin J."/>
            <person name="Greiner C."/>
            <person name="Han Y."/>
            <person name="Hu H."/>
            <person name="Hughes D.S.T."/>
            <person name="Huylmans A.-K."/>
            <person name="Kemena C."/>
            <person name="Kremer L.P.M."/>
            <person name="Lee S.L."/>
            <person name="Lopez-Ezquerra A."/>
            <person name="Mallet L."/>
            <person name="Monroy-Kuhn J.M."/>
            <person name="Moser A."/>
            <person name="Murali S.C."/>
            <person name="Muzny D.M."/>
            <person name="Otani S."/>
            <person name="Piulachs M.-D."/>
            <person name="Poelchau M."/>
            <person name="Qu J."/>
            <person name="Schaub F."/>
            <person name="Wada-Katsumata A."/>
            <person name="Worley K.C."/>
            <person name="Xie Q."/>
            <person name="Ylla G."/>
            <person name="Poulsen M."/>
            <person name="Gibbs R.A."/>
            <person name="Schal C."/>
            <person name="Richards S."/>
            <person name="Belles X."/>
            <person name="Korb J."/>
            <person name="Bornberg-Bauer E."/>
        </authorList>
    </citation>
    <scope>NUCLEOTIDE SEQUENCE [LARGE SCALE GENOMIC DNA]</scope>
    <source>
        <tissue evidence="15">Whole body</tissue>
    </source>
</reference>
<keyword evidence="7 13" id="KW-1133">Transmembrane helix</keyword>
<dbReference type="SUPFAM" id="SSF53448">
    <property type="entry name" value="Nucleotide-diphospho-sugar transferases"/>
    <property type="match status" value="1"/>
</dbReference>
<evidence type="ECO:0000256" key="7">
    <source>
        <dbReference type="ARBA" id="ARBA00022989"/>
    </source>
</evidence>
<dbReference type="Gene3D" id="2.80.10.50">
    <property type="match status" value="1"/>
</dbReference>
<dbReference type="CDD" id="cd02510">
    <property type="entry name" value="pp-GalNAc-T"/>
    <property type="match status" value="1"/>
</dbReference>
<evidence type="ECO:0000256" key="3">
    <source>
        <dbReference type="ARBA" id="ARBA00005680"/>
    </source>
</evidence>
<organism evidence="15 16">
    <name type="scientific">Cryptotermes secundus</name>
    <dbReference type="NCBI Taxonomy" id="105785"/>
    <lineage>
        <taxon>Eukaryota</taxon>
        <taxon>Metazoa</taxon>
        <taxon>Ecdysozoa</taxon>
        <taxon>Arthropoda</taxon>
        <taxon>Hexapoda</taxon>
        <taxon>Insecta</taxon>
        <taxon>Pterygota</taxon>
        <taxon>Neoptera</taxon>
        <taxon>Polyneoptera</taxon>
        <taxon>Dictyoptera</taxon>
        <taxon>Blattodea</taxon>
        <taxon>Blattoidea</taxon>
        <taxon>Termitoidae</taxon>
        <taxon>Kalotermitidae</taxon>
        <taxon>Cryptotermitinae</taxon>
        <taxon>Cryptotermes</taxon>
    </lineage>
</organism>
<keyword evidence="9 13" id="KW-0472">Membrane</keyword>
<dbReference type="GO" id="GO:0006493">
    <property type="term" value="P:protein O-linked glycosylation"/>
    <property type="evidence" value="ECO:0007669"/>
    <property type="project" value="TreeGrafter"/>
</dbReference>
<evidence type="ECO:0000256" key="4">
    <source>
        <dbReference type="ARBA" id="ARBA00022692"/>
    </source>
</evidence>
<dbReference type="Gene3D" id="3.90.550.10">
    <property type="entry name" value="Spore Coat Polysaccharide Biosynthesis Protein SpsA, Chain A"/>
    <property type="match status" value="1"/>
</dbReference>
<accession>A0A2J7RRG8</accession>
<evidence type="ECO:0000259" key="14">
    <source>
        <dbReference type="SMART" id="SM00458"/>
    </source>
</evidence>
<dbReference type="SUPFAM" id="SSF50370">
    <property type="entry name" value="Ricin B-like lectins"/>
    <property type="match status" value="1"/>
</dbReference>
<keyword evidence="13" id="KW-0328">Glycosyltransferase</keyword>